<keyword evidence="1" id="KW-0812">Transmembrane</keyword>
<evidence type="ECO:0000313" key="2">
    <source>
        <dbReference type="EMBL" id="AHW65698.1"/>
    </source>
</evidence>
<dbReference type="RefSeq" id="WP_041628661.1">
    <property type="nucleotide sequence ID" value="NZ_CP006843.1"/>
</dbReference>
<gene>
    <name evidence="2" type="ORF">CGLY_16625</name>
</gene>
<proteinExistence type="predicted"/>
<organism evidence="2 3">
    <name type="scientific">Corynebacterium glyciniphilum AJ 3170</name>
    <dbReference type="NCBI Taxonomy" id="1404245"/>
    <lineage>
        <taxon>Bacteria</taxon>
        <taxon>Bacillati</taxon>
        <taxon>Actinomycetota</taxon>
        <taxon>Actinomycetes</taxon>
        <taxon>Mycobacteriales</taxon>
        <taxon>Corynebacteriaceae</taxon>
        <taxon>Corynebacterium</taxon>
    </lineage>
</organism>
<reference evidence="2 3" key="1">
    <citation type="journal article" date="2015" name="Int. J. Syst. Evol. Microbiol.">
        <title>Revisiting Corynebacterium glyciniphilum (ex Kubota et al., 1972) sp. nov., nom. rev., isolated from putrefied banana.</title>
        <authorList>
            <person name="Al-Dilaimi A."/>
            <person name="Bednarz H."/>
            <person name="Lomker A."/>
            <person name="Niehaus K."/>
            <person name="Kalinowski J."/>
            <person name="Ruckert C."/>
        </authorList>
    </citation>
    <scope>NUCLEOTIDE SEQUENCE [LARGE SCALE GENOMIC DNA]</scope>
    <source>
        <strain evidence="2">AJ 3170</strain>
        <plasmid evidence="3">Plasmid pCgly1</plasmid>
    </source>
</reference>
<dbReference type="AlphaFoldDB" id="X5DR58"/>
<dbReference type="EMBL" id="CP006843">
    <property type="protein sequence ID" value="AHW65698.1"/>
    <property type="molecule type" value="Genomic_DNA"/>
</dbReference>
<geneLocation type="plasmid" evidence="2 3">
    <name>pCgly1</name>
</geneLocation>
<dbReference type="KEGG" id="cgy:CGLY_16625"/>
<evidence type="ECO:0000313" key="3">
    <source>
        <dbReference type="Proteomes" id="UP000023703"/>
    </source>
</evidence>
<name>X5DR58_9CORY</name>
<dbReference type="OrthoDB" id="9821970at2"/>
<keyword evidence="1" id="KW-1133">Transmembrane helix</keyword>
<keyword evidence="2" id="KW-0614">Plasmid</keyword>
<dbReference type="Proteomes" id="UP000023703">
    <property type="component" value="Plasmid pCgly1"/>
</dbReference>
<dbReference type="HOGENOM" id="CLU_1394275_0_0_11"/>
<feature type="transmembrane region" description="Helical" evidence="1">
    <location>
        <begin position="6"/>
        <end position="39"/>
    </location>
</feature>
<sequence>MIGSLIFAVGAIISLNLSSGSVAVFATFTVAAIFTAVVMTRMKREEIRALTEDGPAIELHNGDQATGLTVGHSSAIAELMADVHAAAAGWDDPIWGFYTEIAALSDEAGRSLYSRGLDDAKAGVYNQSIATLVGNLRKMIDRRNAKADARQLSEREAAYRELTERPDNGEDAELLQTRLNEVIRGAEKARRDLTD</sequence>
<protein>
    <submittedName>
        <fullName evidence="2">Putative secreted protein</fullName>
    </submittedName>
</protein>
<keyword evidence="1" id="KW-0472">Membrane</keyword>
<accession>X5DR58</accession>
<evidence type="ECO:0000256" key="1">
    <source>
        <dbReference type="SAM" id="Phobius"/>
    </source>
</evidence>
<keyword evidence="3" id="KW-1185">Reference proteome</keyword>